<evidence type="ECO:0000313" key="2">
    <source>
        <dbReference type="EMBL" id="MBB6213780.1"/>
    </source>
</evidence>
<keyword evidence="1" id="KW-0175">Coiled coil</keyword>
<name>A0A7X0DQ62_9SPIR</name>
<dbReference type="Proteomes" id="UP000536100">
    <property type="component" value="Unassembled WGS sequence"/>
</dbReference>
<comment type="caution">
    <text evidence="2">The sequence shown here is derived from an EMBL/GenBank/DDBJ whole genome shotgun (WGS) entry which is preliminary data.</text>
</comment>
<dbReference type="EMBL" id="JACHFB010000009">
    <property type="protein sequence ID" value="MBB6213780.1"/>
    <property type="molecule type" value="Genomic_DNA"/>
</dbReference>
<reference evidence="2 3" key="1">
    <citation type="submission" date="2020-08" db="EMBL/GenBank/DDBJ databases">
        <title>Genomic Encyclopedia of Type Strains, Phase IV (KMG-IV): sequencing the most valuable type-strain genomes for metagenomic binning, comparative biology and taxonomic classification.</title>
        <authorList>
            <person name="Goeker M."/>
        </authorList>
    </citation>
    <scope>NUCLEOTIDE SEQUENCE [LARGE SCALE GENOMIC DNA]</scope>
    <source>
        <strain evidence="2 3">DSM 17989</strain>
    </source>
</reference>
<dbReference type="AlphaFoldDB" id="A0A7X0DQ62"/>
<accession>A0A7X0DQ62</accession>
<gene>
    <name evidence="2" type="ORF">HNP67_001275</name>
</gene>
<proteinExistence type="predicted"/>
<sequence length="104" mass="12144">MRQKWESGEISVNEASRVTINEDTFEQLLAQTFRSEVKARKIRGELDLERANLELGFIREFNQYSSVELDSMLSKIKDLKCEIDSLSKECDKKMQIVLMKILNL</sequence>
<feature type="coiled-coil region" evidence="1">
    <location>
        <begin position="69"/>
        <end position="96"/>
    </location>
</feature>
<evidence type="ECO:0000256" key="1">
    <source>
        <dbReference type="SAM" id="Coils"/>
    </source>
</evidence>
<dbReference type="Pfam" id="PF04645">
    <property type="entry name" value="DUF603"/>
    <property type="match status" value="1"/>
</dbReference>
<evidence type="ECO:0000313" key="3">
    <source>
        <dbReference type="Proteomes" id="UP000536100"/>
    </source>
</evidence>
<dbReference type="InterPro" id="IPR006739">
    <property type="entry name" value="DUF603"/>
</dbReference>
<protein>
    <submittedName>
        <fullName evidence="2">Uncharacterized protein</fullName>
    </submittedName>
</protein>
<organism evidence="2 3">
    <name type="scientific">Borreliella californiensis</name>
    <dbReference type="NCBI Taxonomy" id="373543"/>
    <lineage>
        <taxon>Bacteria</taxon>
        <taxon>Pseudomonadati</taxon>
        <taxon>Spirochaetota</taxon>
        <taxon>Spirochaetia</taxon>
        <taxon>Spirochaetales</taxon>
        <taxon>Borreliaceae</taxon>
        <taxon>Borreliella</taxon>
    </lineage>
</organism>